<sequence length="371" mass="40754">MSNVFVSQSHTNNENEVHRKSVTRTYSSVAETLWLVGCGGAITVASPRGAPLPVPAVRLASHDASRNERPRRPPPPPSAPPNLENLVHLGAAHPTAHPSIHPSTQPIVAYSPHRSLPIKLNRRPRAFPQPPRPRPDTEQAAAAAARPDTDTHTRRHGHKTHAAAMSNRQLARDMQVEFQARFNAKQARREAQKAAKQDPILKKQIQDLLKKGETAKAYQKAKMLLSKQALAQQMDQMADMAELSAAQIQANNAMNRMTHMMAQSSRTMNVAQKNTNPEKTLVTLEQFKQQNEEYAMSNGIYQDAITQSTSVQVGEDAVHELLGKLADDAGVELSMELNKATPAAAEPQAASAEPTAEEEDKLQQRLRALRA</sequence>
<proteinExistence type="predicted"/>
<feature type="compositionally biased region" description="Low complexity" evidence="1">
    <location>
        <begin position="340"/>
        <end position="354"/>
    </location>
</feature>
<reference evidence="2 3" key="1">
    <citation type="journal article" date="2024" name="Microbiol. Resour. Announc.">
        <title>Genome annotations for the ascomycete fungi Trichoderma harzianum, Trichoderma aggressivum, and Purpureocillium lilacinum.</title>
        <authorList>
            <person name="Beijen E.P.W."/>
            <person name="Ohm R.A."/>
        </authorList>
    </citation>
    <scope>NUCLEOTIDE SEQUENCE [LARGE SCALE GENOMIC DNA]</scope>
    <source>
        <strain evidence="2 3">CBS 150709</strain>
    </source>
</reference>
<feature type="compositionally biased region" description="Basic and acidic residues" evidence="1">
    <location>
        <begin position="62"/>
        <end position="71"/>
    </location>
</feature>
<keyword evidence="3" id="KW-1185">Reference proteome</keyword>
<dbReference type="PANTHER" id="PTHR10476">
    <property type="entry name" value="CHARGED MULTIVESICULAR BODY PROTEIN"/>
    <property type="match status" value="1"/>
</dbReference>
<dbReference type="Proteomes" id="UP001287286">
    <property type="component" value="Unassembled WGS sequence"/>
</dbReference>
<dbReference type="EMBL" id="JAWRVI010000009">
    <property type="protein sequence ID" value="KAK4092237.1"/>
    <property type="molecule type" value="Genomic_DNA"/>
</dbReference>
<evidence type="ECO:0000256" key="1">
    <source>
        <dbReference type="SAM" id="MobiDB-lite"/>
    </source>
</evidence>
<gene>
    <name evidence="2" type="ORF">Purlil1_3490</name>
</gene>
<protein>
    <submittedName>
        <fullName evidence="2">Uncharacterized protein</fullName>
    </submittedName>
</protein>
<organism evidence="2 3">
    <name type="scientific">Purpureocillium lilacinum</name>
    <name type="common">Paecilomyces lilacinus</name>
    <dbReference type="NCBI Taxonomy" id="33203"/>
    <lineage>
        <taxon>Eukaryota</taxon>
        <taxon>Fungi</taxon>
        <taxon>Dikarya</taxon>
        <taxon>Ascomycota</taxon>
        <taxon>Pezizomycotina</taxon>
        <taxon>Sordariomycetes</taxon>
        <taxon>Hypocreomycetidae</taxon>
        <taxon>Hypocreales</taxon>
        <taxon>Ophiocordycipitaceae</taxon>
        <taxon>Purpureocillium</taxon>
    </lineage>
</organism>
<feature type="region of interest" description="Disordered" evidence="1">
    <location>
        <begin position="62"/>
        <end position="85"/>
    </location>
</feature>
<comment type="caution">
    <text evidence="2">The sequence shown here is derived from an EMBL/GenBank/DDBJ whole genome shotgun (WGS) entry which is preliminary data.</text>
</comment>
<feature type="region of interest" description="Disordered" evidence="1">
    <location>
        <begin position="338"/>
        <end position="371"/>
    </location>
</feature>
<evidence type="ECO:0000313" key="3">
    <source>
        <dbReference type="Proteomes" id="UP001287286"/>
    </source>
</evidence>
<evidence type="ECO:0000313" key="2">
    <source>
        <dbReference type="EMBL" id="KAK4092237.1"/>
    </source>
</evidence>
<feature type="region of interest" description="Disordered" evidence="1">
    <location>
        <begin position="120"/>
        <end position="162"/>
    </location>
</feature>
<dbReference type="InterPro" id="IPR005024">
    <property type="entry name" value="Snf7_fam"/>
</dbReference>
<dbReference type="Gene3D" id="6.10.140.1230">
    <property type="match status" value="1"/>
</dbReference>
<accession>A0ABR0C7J9</accession>
<name>A0ABR0C7J9_PURLI</name>